<evidence type="ECO:0000313" key="2">
    <source>
        <dbReference type="EMBL" id="CAL6077267.1"/>
    </source>
</evidence>
<name>A0AA86RBZ1_9EUKA</name>
<dbReference type="EMBL" id="CATOUU010001123">
    <property type="protein sequence ID" value="CAI9973417.1"/>
    <property type="molecule type" value="Genomic_DNA"/>
</dbReference>
<accession>A0AA86RBZ1</accession>
<dbReference type="EMBL" id="CAXDID020000325">
    <property type="protein sequence ID" value="CAL6077267.1"/>
    <property type="molecule type" value="Genomic_DNA"/>
</dbReference>
<proteinExistence type="predicted"/>
<reference evidence="1" key="1">
    <citation type="submission" date="2023-06" db="EMBL/GenBank/DDBJ databases">
        <authorList>
            <person name="Kurt Z."/>
        </authorList>
    </citation>
    <scope>NUCLEOTIDE SEQUENCE</scope>
</reference>
<protein>
    <submittedName>
        <fullName evidence="2">Hypothetical_protein</fullName>
    </submittedName>
</protein>
<keyword evidence="3" id="KW-1185">Reference proteome</keyword>
<reference evidence="2 3" key="2">
    <citation type="submission" date="2024-07" db="EMBL/GenBank/DDBJ databases">
        <authorList>
            <person name="Akdeniz Z."/>
        </authorList>
    </citation>
    <scope>NUCLEOTIDE SEQUENCE [LARGE SCALE GENOMIC DNA]</scope>
</reference>
<gene>
    <name evidence="2" type="ORF">HINF_LOCUS58152</name>
    <name evidence="1" type="ORF">HINF_LOCUS61062</name>
</gene>
<sequence length="190" mass="22049">MHYASVIITKPEHTAHPCIKQFRVHKRSPAQIDCILQLLVSAVIDIQQCIDTVFLKQMQINILLSRNAKLIRLSPSQPFDKFHNSLVKTERRDISHGLYGGTGDMERGLDGPWMYDLLCTPGPILRHKNFVDLSDYEFRWNTSTATNLTQTRSFCKYQYPPFQIISGLGIQNADSVWRYTISFIQKWQLY</sequence>
<dbReference type="Proteomes" id="UP001642409">
    <property type="component" value="Unassembled WGS sequence"/>
</dbReference>
<comment type="caution">
    <text evidence="1">The sequence shown here is derived from an EMBL/GenBank/DDBJ whole genome shotgun (WGS) entry which is preliminary data.</text>
</comment>
<dbReference type="AlphaFoldDB" id="A0AA86RBZ1"/>
<evidence type="ECO:0000313" key="1">
    <source>
        <dbReference type="EMBL" id="CAI9973417.1"/>
    </source>
</evidence>
<organism evidence="1">
    <name type="scientific">Hexamita inflata</name>
    <dbReference type="NCBI Taxonomy" id="28002"/>
    <lineage>
        <taxon>Eukaryota</taxon>
        <taxon>Metamonada</taxon>
        <taxon>Diplomonadida</taxon>
        <taxon>Hexamitidae</taxon>
        <taxon>Hexamitinae</taxon>
        <taxon>Hexamita</taxon>
    </lineage>
</organism>
<evidence type="ECO:0000313" key="3">
    <source>
        <dbReference type="Proteomes" id="UP001642409"/>
    </source>
</evidence>